<dbReference type="InterPro" id="IPR032698">
    <property type="entry name" value="SirB1_N"/>
</dbReference>
<dbReference type="Pfam" id="PF13369">
    <property type="entry name" value="Transglut_core2"/>
    <property type="match status" value="1"/>
</dbReference>
<dbReference type="Proteomes" id="UP001337655">
    <property type="component" value="Unassembled WGS sequence"/>
</dbReference>
<dbReference type="InterPro" id="IPR011722">
    <property type="entry name" value="Hemimethylated_DNA-bd_dom"/>
</dbReference>
<organism evidence="2 3">
    <name type="scientific">Saxophila tyrrhenica</name>
    <dbReference type="NCBI Taxonomy" id="1690608"/>
    <lineage>
        <taxon>Eukaryota</taxon>
        <taxon>Fungi</taxon>
        <taxon>Dikarya</taxon>
        <taxon>Ascomycota</taxon>
        <taxon>Pezizomycotina</taxon>
        <taxon>Dothideomycetes</taxon>
        <taxon>Dothideomycetidae</taxon>
        <taxon>Mycosphaerellales</taxon>
        <taxon>Extremaceae</taxon>
        <taxon>Saxophila</taxon>
    </lineage>
</organism>
<dbReference type="Pfam" id="PF12937">
    <property type="entry name" value="F-box-like"/>
    <property type="match status" value="1"/>
</dbReference>
<dbReference type="PANTHER" id="PTHR31350:SF27">
    <property type="entry name" value="HEMIMETHYLATED DNA-BINDING DOMAIN-CONTAINING PROTEIN"/>
    <property type="match status" value="1"/>
</dbReference>
<keyword evidence="3" id="KW-1185">Reference proteome</keyword>
<dbReference type="InterPro" id="IPR036623">
    <property type="entry name" value="Hemimethylated_DNA-bd_sf"/>
</dbReference>
<name>A0AAV9PI61_9PEZI</name>
<dbReference type="InterPro" id="IPR001810">
    <property type="entry name" value="F-box_dom"/>
</dbReference>
<dbReference type="PANTHER" id="PTHR31350">
    <property type="entry name" value="SI:DKEY-261L7.2"/>
    <property type="match status" value="1"/>
</dbReference>
<sequence>MDNSLLHHLPDELLEAIASLLPPADTLAFGSTCRRGNKIAYEHLIWRAHCVLGWQYWEPKHELEEKLKQPPVATQWRKLYNERSKTDKKALDTFEEMLSTQQHRFQRMEEINAVGYDAKDVLLNLRNNTPDDAEDVLARRWHADAVLGQIHRRTAIGKWRRLQRRQMVRLEEVLGSFDLFVLGGSKGDLNELDQEFDRLAEAVRHEYDGFDDMSIRDKATHVADYLRKQQLVGNPDIENYHALRNNFLSMALFDEVHTSLPLQSVAIYCAVARRLGVNAKPSNYPEHVHAVVEAPSDVSLDGRSRVAIPDAEPELMFMDPWRQSEEVPQDQLTLRLSQMGVPPTQHGSHLGAGSNLAIALRTGRNIMYSVQDARDRQRGTTRRSSHPDPELAWYSMLWSMMVLGDPDPAAALVRRRQCLPYLAEHFQQHYPWDIGFVENIIVPMFDGDRELHVLMHMITTHRAGDRNAKAPCPRDSDEKNNDVKFKVGQHFQHKRYGYEGFIIGWDHKCSAEPRWIQQMRVDDLPRGREQPFYNVVADDKSQRYVAEENISRMYMKPGDNMMQLAGRYFKRWDDDNKAFVSNLRDEYPDD</sequence>
<dbReference type="Gene3D" id="1.20.1280.50">
    <property type="match status" value="1"/>
</dbReference>
<dbReference type="SUPFAM" id="SSF81383">
    <property type="entry name" value="F-box domain"/>
    <property type="match status" value="1"/>
</dbReference>
<dbReference type="EMBL" id="JAVRRT010000004">
    <property type="protein sequence ID" value="KAK5172978.1"/>
    <property type="molecule type" value="Genomic_DNA"/>
</dbReference>
<dbReference type="PROSITE" id="PS50181">
    <property type="entry name" value="FBOX"/>
    <property type="match status" value="1"/>
</dbReference>
<gene>
    <name evidence="2" type="ORF">LTR77_003100</name>
</gene>
<feature type="domain" description="F-box" evidence="1">
    <location>
        <begin position="3"/>
        <end position="49"/>
    </location>
</feature>
<proteinExistence type="predicted"/>
<dbReference type="GO" id="GO:0003677">
    <property type="term" value="F:DNA binding"/>
    <property type="evidence" value="ECO:0007669"/>
    <property type="project" value="InterPro"/>
</dbReference>
<dbReference type="Pfam" id="PF08755">
    <property type="entry name" value="YccV-like"/>
    <property type="match status" value="1"/>
</dbReference>
<dbReference type="RefSeq" id="XP_064661696.1">
    <property type="nucleotide sequence ID" value="XM_064800357.1"/>
</dbReference>
<dbReference type="SMART" id="SM00992">
    <property type="entry name" value="YccV-like"/>
    <property type="match status" value="1"/>
</dbReference>
<reference evidence="2 3" key="1">
    <citation type="submission" date="2023-08" db="EMBL/GenBank/DDBJ databases">
        <title>Black Yeasts Isolated from many extreme environments.</title>
        <authorList>
            <person name="Coleine C."/>
            <person name="Stajich J.E."/>
            <person name="Selbmann L."/>
        </authorList>
    </citation>
    <scope>NUCLEOTIDE SEQUENCE [LARGE SCALE GENOMIC DNA]</scope>
    <source>
        <strain evidence="2 3">CCFEE 5935</strain>
    </source>
</reference>
<evidence type="ECO:0000259" key="1">
    <source>
        <dbReference type="PROSITE" id="PS50181"/>
    </source>
</evidence>
<dbReference type="Gene3D" id="2.30.30.390">
    <property type="entry name" value="Hemimethylated DNA-binding domain"/>
    <property type="match status" value="1"/>
</dbReference>
<accession>A0AAV9PI61</accession>
<evidence type="ECO:0000313" key="3">
    <source>
        <dbReference type="Proteomes" id="UP001337655"/>
    </source>
</evidence>
<dbReference type="AlphaFoldDB" id="A0AAV9PI61"/>
<dbReference type="SUPFAM" id="SSF141255">
    <property type="entry name" value="YccV-like"/>
    <property type="match status" value="1"/>
</dbReference>
<dbReference type="GeneID" id="89924447"/>
<comment type="caution">
    <text evidence="2">The sequence shown here is derived from an EMBL/GenBank/DDBJ whole genome shotgun (WGS) entry which is preliminary data.</text>
</comment>
<dbReference type="InterPro" id="IPR036047">
    <property type="entry name" value="F-box-like_dom_sf"/>
</dbReference>
<evidence type="ECO:0000313" key="2">
    <source>
        <dbReference type="EMBL" id="KAK5172978.1"/>
    </source>
</evidence>
<protein>
    <recommendedName>
        <fullName evidence="1">F-box domain-containing protein</fullName>
    </recommendedName>
</protein>
<dbReference type="NCBIfam" id="TIGR02097">
    <property type="entry name" value="yccV"/>
    <property type="match status" value="1"/>
</dbReference>